<dbReference type="PANTHER" id="PTHR47820:SF3">
    <property type="entry name" value="OS07G0499800 PROTEIN"/>
    <property type="match status" value="1"/>
</dbReference>
<dbReference type="EMBL" id="BJWL01000442">
    <property type="protein sequence ID" value="GFS44770.1"/>
    <property type="molecule type" value="Genomic_DNA"/>
</dbReference>
<dbReference type="SUPFAM" id="SSF57850">
    <property type="entry name" value="RING/U-box"/>
    <property type="match status" value="1"/>
</dbReference>
<dbReference type="GO" id="GO:0008270">
    <property type="term" value="F:zinc ion binding"/>
    <property type="evidence" value="ECO:0007669"/>
    <property type="project" value="UniProtKB-KW"/>
</dbReference>
<name>A0A7J0DXE7_9ERIC</name>
<keyword evidence="5" id="KW-1185">Reference proteome</keyword>
<accession>A0A7J0DXE7</accession>
<protein>
    <recommendedName>
        <fullName evidence="3">RING-type domain-containing protein</fullName>
    </recommendedName>
</protein>
<reference evidence="5" key="1">
    <citation type="submission" date="2019-07" db="EMBL/GenBank/DDBJ databases">
        <title>De Novo Assembly of kiwifruit Actinidia rufa.</title>
        <authorList>
            <person name="Sugita-Konishi S."/>
            <person name="Sato K."/>
            <person name="Mori E."/>
            <person name="Abe Y."/>
            <person name="Kisaki G."/>
            <person name="Hamano K."/>
            <person name="Suezawa K."/>
            <person name="Otani M."/>
            <person name="Fukuda T."/>
            <person name="Manabe T."/>
            <person name="Gomi K."/>
            <person name="Tabuchi M."/>
            <person name="Akimitsu K."/>
            <person name="Kataoka I."/>
        </authorList>
    </citation>
    <scope>NUCLEOTIDE SEQUENCE [LARGE SCALE GENOMIC DNA]</scope>
    <source>
        <strain evidence="5">cv. Fuchu</strain>
    </source>
</reference>
<proteinExistence type="predicted"/>
<feature type="region of interest" description="Disordered" evidence="2">
    <location>
        <begin position="762"/>
        <end position="794"/>
    </location>
</feature>
<evidence type="ECO:0000256" key="2">
    <source>
        <dbReference type="SAM" id="MobiDB-lite"/>
    </source>
</evidence>
<dbReference type="CDD" id="cd16647">
    <property type="entry name" value="mRING-HC-C3HC5_NEU1"/>
    <property type="match status" value="1"/>
</dbReference>
<feature type="compositionally biased region" description="Basic and acidic residues" evidence="2">
    <location>
        <begin position="738"/>
        <end position="747"/>
    </location>
</feature>
<keyword evidence="1" id="KW-0479">Metal-binding</keyword>
<feature type="compositionally biased region" description="Polar residues" evidence="2">
    <location>
        <begin position="369"/>
        <end position="391"/>
    </location>
</feature>
<dbReference type="Gene3D" id="3.30.40.10">
    <property type="entry name" value="Zinc/RING finger domain, C3HC4 (zinc finger)"/>
    <property type="match status" value="1"/>
</dbReference>
<feature type="compositionally biased region" description="Polar residues" evidence="2">
    <location>
        <begin position="399"/>
        <end position="412"/>
    </location>
</feature>
<dbReference type="Pfam" id="PF13920">
    <property type="entry name" value="zf-C3HC4_3"/>
    <property type="match status" value="1"/>
</dbReference>
<organism evidence="4 5">
    <name type="scientific">Actinidia rufa</name>
    <dbReference type="NCBI Taxonomy" id="165716"/>
    <lineage>
        <taxon>Eukaryota</taxon>
        <taxon>Viridiplantae</taxon>
        <taxon>Streptophyta</taxon>
        <taxon>Embryophyta</taxon>
        <taxon>Tracheophyta</taxon>
        <taxon>Spermatophyta</taxon>
        <taxon>Magnoliopsida</taxon>
        <taxon>eudicotyledons</taxon>
        <taxon>Gunneridae</taxon>
        <taxon>Pentapetalae</taxon>
        <taxon>asterids</taxon>
        <taxon>Ericales</taxon>
        <taxon>Actinidiaceae</taxon>
        <taxon>Actinidia</taxon>
    </lineage>
</organism>
<dbReference type="Proteomes" id="UP000585474">
    <property type="component" value="Unassembled WGS sequence"/>
</dbReference>
<gene>
    <name evidence="4" type="ORF">Acr_00g0091890</name>
</gene>
<feature type="compositionally biased region" description="Basic and acidic residues" evidence="2">
    <location>
        <begin position="764"/>
        <end position="773"/>
    </location>
</feature>
<dbReference type="InterPro" id="IPR013083">
    <property type="entry name" value="Znf_RING/FYVE/PHD"/>
</dbReference>
<feature type="compositionally biased region" description="Low complexity" evidence="2">
    <location>
        <begin position="780"/>
        <end position="793"/>
    </location>
</feature>
<feature type="region of interest" description="Disordered" evidence="2">
    <location>
        <begin position="369"/>
        <end position="415"/>
    </location>
</feature>
<keyword evidence="1" id="KW-0863">Zinc-finger</keyword>
<sequence length="968" mass="109299">MASSQVEIASSSPFGCVLRDHNRRDQCSNTRTTFQKNLKDLVRDHLHTCISNSAPPDENSQNISGFKREELLSPNSPRNARVLERWAKAREVRWRDFTEAASGNNPNSSFSPVCSTGKSYSGVSIRDEIENASFVDLPLAPRSETCDSIDERFDTPTPSMMTEDSFMDWESDLTALSGPPSVQGRDSDVTESERLRVADVIRKLTSENQMQGSLMSWKNDHDREAPPLGNESLPRLRTLERNRHMELDGLVKCRAVSRFSHRGRLQSMLRLRFLRREAAVGSDQLHSQAMPVGARQHSHSRVVGAQQQSHSESAVGPQHHSSHEGIFRNQQSLCHGVQQHSVREAAIRPQHHSHSTIPGLQQHSNSTEAGIAAQQDSYSKAVGVQQNSQSEAALRVGQHSHSAPSESSTPRQGSAVVLPREKFDARVEHDAVCLKPPCGVVINNIPDVRNSCSSNQLRKEIITAMHLSTFSAQNLVSHATEDVQGEASPSSDVIRQGTSYEVCNLDSQESTESLTSNSWEENVNAEQQMANNRELTATNEDRINDVSHRGGDWEEQEGRNQHLVGTDEDWISEVSRPWSEWDEQEANNQQIIGTNQDWVSDIARPRSDWEGLRQARYQELLDPYLDNGEIRQLLERRSVSTFLSSKLRDTMDQLMISRAERHPHSMGNEQEDVQDLHNRLEQLMLSQIQRQTQTTNGQQEDGEQEEKVEDENEDQVEDEQDEEEEEEEEDENEEEQQQEERPIRHQYSETGDYVDQVGAGVRSWSHESDHEVSDDFDQVASPSSQPPQSSQASYPDTQLFSSFANRSSIVSAFPLLSFLFDLFLSLSEFMITSLLSGQVISLPLQQEMECIYDLRGHMEQLHHEMAEIRKSLQSCMNMQAKLQRSIKHEVADAVSRSVRRMGKASLNGGPRKRSCSICYEMQVDSLLYRCGHMCTCFNCAHELQWSSGKCPICRAPIVDVVRAYANDS</sequence>
<comment type="caution">
    <text evidence="4">The sequence shown here is derived from an EMBL/GenBank/DDBJ whole genome shotgun (WGS) entry which is preliminary data.</text>
</comment>
<evidence type="ECO:0000313" key="4">
    <source>
        <dbReference type="EMBL" id="GFS44770.1"/>
    </source>
</evidence>
<feature type="region of interest" description="Disordered" evidence="2">
    <location>
        <begin position="281"/>
        <end position="324"/>
    </location>
</feature>
<dbReference type="InterPro" id="IPR001841">
    <property type="entry name" value="Znf_RING"/>
</dbReference>
<feature type="domain" description="RING-type" evidence="3">
    <location>
        <begin position="915"/>
        <end position="954"/>
    </location>
</feature>
<evidence type="ECO:0000256" key="1">
    <source>
        <dbReference type="PROSITE-ProRule" id="PRU00175"/>
    </source>
</evidence>
<dbReference type="SMART" id="SM00184">
    <property type="entry name" value="RING"/>
    <property type="match status" value="1"/>
</dbReference>
<feature type="compositionally biased region" description="Acidic residues" evidence="2">
    <location>
        <begin position="700"/>
        <end position="737"/>
    </location>
</feature>
<feature type="region of interest" description="Disordered" evidence="2">
    <location>
        <begin position="690"/>
        <end position="750"/>
    </location>
</feature>
<evidence type="ECO:0000313" key="5">
    <source>
        <dbReference type="Proteomes" id="UP000585474"/>
    </source>
</evidence>
<dbReference type="OrthoDB" id="6078042at2759"/>
<keyword evidence="1" id="KW-0862">Zinc</keyword>
<dbReference type="PANTHER" id="PTHR47820">
    <property type="entry name" value="BNAC05G24000D PROTEIN"/>
    <property type="match status" value="1"/>
</dbReference>
<dbReference type="AlphaFoldDB" id="A0A7J0DXE7"/>
<evidence type="ECO:0000259" key="3">
    <source>
        <dbReference type="PROSITE" id="PS50089"/>
    </source>
</evidence>
<dbReference type="PROSITE" id="PS50089">
    <property type="entry name" value="ZF_RING_2"/>
    <property type="match status" value="1"/>
</dbReference>